<proteinExistence type="predicted"/>
<dbReference type="EMBL" id="QFQP01000023">
    <property type="protein sequence ID" value="PZR08858.1"/>
    <property type="molecule type" value="Genomic_DNA"/>
</dbReference>
<accession>A0A2W5UIN7</accession>
<name>A0A2W5UIN7_9BACT</name>
<protein>
    <submittedName>
        <fullName evidence="1">Uncharacterized protein</fullName>
    </submittedName>
</protein>
<reference evidence="1 2" key="1">
    <citation type="submission" date="2017-08" db="EMBL/GenBank/DDBJ databases">
        <title>Infants hospitalized years apart are colonized by the same room-sourced microbial strains.</title>
        <authorList>
            <person name="Brooks B."/>
            <person name="Olm M.R."/>
            <person name="Firek B.A."/>
            <person name="Baker R."/>
            <person name="Thomas B.C."/>
            <person name="Morowitz M.J."/>
            <person name="Banfield J.F."/>
        </authorList>
    </citation>
    <scope>NUCLEOTIDE SEQUENCE [LARGE SCALE GENOMIC DNA]</scope>
    <source>
        <strain evidence="1">S2_003_000_R2_14</strain>
    </source>
</reference>
<comment type="caution">
    <text evidence="1">The sequence shown here is derived from an EMBL/GenBank/DDBJ whole genome shotgun (WGS) entry which is preliminary data.</text>
</comment>
<evidence type="ECO:0000313" key="1">
    <source>
        <dbReference type="EMBL" id="PZR08858.1"/>
    </source>
</evidence>
<evidence type="ECO:0000313" key="2">
    <source>
        <dbReference type="Proteomes" id="UP000249061"/>
    </source>
</evidence>
<dbReference type="Proteomes" id="UP000249061">
    <property type="component" value="Unassembled WGS sequence"/>
</dbReference>
<gene>
    <name evidence="1" type="ORF">DI536_23480</name>
</gene>
<dbReference type="AlphaFoldDB" id="A0A2W5UIN7"/>
<sequence>MSAERVDKSWHTKGIDMYSVPAILGTLAHYGVTVTEAEFLELAKREYPLAIASTWHEGWKGTGQFSRFPAAAAEELWRRLKPDEFAPTDLSLAVVNLLGELDRVLDKKPDDGTRETRFKVVENYLAKLPVGAQREKFLDEMLYALGEWMEPFDEMAEALATEGHGEFADRFVKIEETLIPIREGTAAALVQAAKGDLDGALVKLQKIATEAEPFTRISAIDALFEHEQVEDAKNALLTLVDEAEKSKDVELASEIVERMSRLLELDPHRADKNALRERVEQLARVLEG</sequence>
<organism evidence="1 2">
    <name type="scientific">Archangium gephyra</name>
    <dbReference type="NCBI Taxonomy" id="48"/>
    <lineage>
        <taxon>Bacteria</taxon>
        <taxon>Pseudomonadati</taxon>
        <taxon>Myxococcota</taxon>
        <taxon>Myxococcia</taxon>
        <taxon>Myxococcales</taxon>
        <taxon>Cystobacterineae</taxon>
        <taxon>Archangiaceae</taxon>
        <taxon>Archangium</taxon>
    </lineage>
</organism>